<dbReference type="FunFam" id="3.90.1200.10:FF:000007">
    <property type="entry name" value="hydroxylysine kinase isoform X1"/>
    <property type="match status" value="1"/>
</dbReference>
<evidence type="ECO:0000256" key="8">
    <source>
        <dbReference type="ARBA" id="ARBA00038873"/>
    </source>
</evidence>
<dbReference type="PANTHER" id="PTHR21064:SF1">
    <property type="entry name" value="HYDROXYLYSINE KINASE"/>
    <property type="match status" value="1"/>
</dbReference>
<evidence type="ECO:0000313" key="12">
    <source>
        <dbReference type="Proteomes" id="UP000828390"/>
    </source>
</evidence>
<name>A0A9D4IVI2_DREPO</name>
<evidence type="ECO:0000256" key="7">
    <source>
        <dbReference type="ARBA" id="ARBA00037368"/>
    </source>
</evidence>
<dbReference type="InterPro" id="IPR002575">
    <property type="entry name" value="Aminoglycoside_PTrfase"/>
</dbReference>
<dbReference type="GO" id="GO:0047992">
    <property type="term" value="F:hydroxylysine kinase activity"/>
    <property type="evidence" value="ECO:0007669"/>
    <property type="project" value="UniProtKB-EC"/>
</dbReference>
<dbReference type="Pfam" id="PF01636">
    <property type="entry name" value="APH"/>
    <property type="match status" value="1"/>
</dbReference>
<comment type="catalytic activity">
    <reaction evidence="6">
        <text>(5R)-5-hydroxy-L-lysine + GTP = (5R)-5-phosphooxy-L-lysine + GDP + H(+)</text>
        <dbReference type="Rhea" id="RHEA:19049"/>
        <dbReference type="ChEBI" id="CHEBI:15378"/>
        <dbReference type="ChEBI" id="CHEBI:37565"/>
        <dbReference type="ChEBI" id="CHEBI:57882"/>
        <dbReference type="ChEBI" id="CHEBI:58189"/>
        <dbReference type="ChEBI" id="CHEBI:58357"/>
        <dbReference type="EC" id="2.7.1.81"/>
    </reaction>
</comment>
<keyword evidence="12" id="KW-1185">Reference proteome</keyword>
<accession>A0A9D4IVI2</accession>
<dbReference type="Gene3D" id="3.90.1200.10">
    <property type="match status" value="1"/>
</dbReference>
<comment type="similarity">
    <text evidence="2">Belongs to the aminoglycoside phosphotransferase family.</text>
</comment>
<dbReference type="GO" id="GO:0005737">
    <property type="term" value="C:cytoplasm"/>
    <property type="evidence" value="ECO:0007669"/>
    <property type="project" value="UniProtKB-SubCell"/>
</dbReference>
<sequence length="380" mass="42619">MERPDVTRETVAVVVDSAFGLTVVDTSPLASYDDVNVLVHVTDATENSYVKSVAKTGYVLKILNSVDTQKTEFIDVMHGAIERVSRAGIATSRPVRTKTGNQFEIVPIHSKTGSEYRFLVRLFEYVPGEVLEDKPYTAPLCYQVGRLGGRLDNALLDYRPPELMGHSRHWNLRLAGSIADQTYVIKDAGRRTLILEVVRKFQTNVLDRGELLRRGTIHGDLNEGNIIVRKENLNHPDTCGDSCTNETYVVHGILDFGDLVYEYHVFEVAIAITYIMIETKHGIDPVDAGGHVLAGYLGECPLPAEDLRVVKDCVTARLAQSLTYGAMAHHKDPSNTYCLRTSVRGWPLLKELWDMPESELYKRWNRTLKTYGIDAIKNLL</sequence>
<evidence type="ECO:0000256" key="6">
    <source>
        <dbReference type="ARBA" id="ARBA00036820"/>
    </source>
</evidence>
<evidence type="ECO:0000313" key="11">
    <source>
        <dbReference type="EMBL" id="KAH3785718.1"/>
    </source>
</evidence>
<dbReference type="EMBL" id="JAIWYP010000008">
    <property type="protein sequence ID" value="KAH3785718.1"/>
    <property type="molecule type" value="Genomic_DNA"/>
</dbReference>
<dbReference type="EC" id="2.7.1.81" evidence="8"/>
<evidence type="ECO:0000256" key="2">
    <source>
        <dbReference type="ARBA" id="ARBA00006219"/>
    </source>
</evidence>
<dbReference type="InterPro" id="IPR050249">
    <property type="entry name" value="Pseudomonas-type_ThrB"/>
</dbReference>
<evidence type="ECO:0000256" key="3">
    <source>
        <dbReference type="ARBA" id="ARBA00022490"/>
    </source>
</evidence>
<protein>
    <recommendedName>
        <fullName evidence="9">Hydroxylysine kinase</fullName>
        <ecNumber evidence="8">2.7.1.81</ecNumber>
    </recommendedName>
</protein>
<proteinExistence type="inferred from homology"/>
<evidence type="ECO:0000256" key="9">
    <source>
        <dbReference type="ARBA" id="ARBA00040505"/>
    </source>
</evidence>
<keyword evidence="4" id="KW-0808">Transferase</keyword>
<organism evidence="11 12">
    <name type="scientific">Dreissena polymorpha</name>
    <name type="common">Zebra mussel</name>
    <name type="synonym">Mytilus polymorpha</name>
    <dbReference type="NCBI Taxonomy" id="45954"/>
    <lineage>
        <taxon>Eukaryota</taxon>
        <taxon>Metazoa</taxon>
        <taxon>Spiralia</taxon>
        <taxon>Lophotrochozoa</taxon>
        <taxon>Mollusca</taxon>
        <taxon>Bivalvia</taxon>
        <taxon>Autobranchia</taxon>
        <taxon>Heteroconchia</taxon>
        <taxon>Euheterodonta</taxon>
        <taxon>Imparidentia</taxon>
        <taxon>Neoheterodontei</taxon>
        <taxon>Myida</taxon>
        <taxon>Dreissenoidea</taxon>
        <taxon>Dreissenidae</taxon>
        <taxon>Dreissena</taxon>
    </lineage>
</organism>
<dbReference type="Proteomes" id="UP000828390">
    <property type="component" value="Unassembled WGS sequence"/>
</dbReference>
<comment type="caution">
    <text evidence="11">The sequence shown here is derived from an EMBL/GenBank/DDBJ whole genome shotgun (WGS) entry which is preliminary data.</text>
</comment>
<comment type="subcellular location">
    <subcellularLocation>
        <location evidence="1">Cytoplasm</location>
    </subcellularLocation>
</comment>
<evidence type="ECO:0000256" key="1">
    <source>
        <dbReference type="ARBA" id="ARBA00004496"/>
    </source>
</evidence>
<dbReference type="OrthoDB" id="9973935at2759"/>
<dbReference type="PANTHER" id="PTHR21064">
    <property type="entry name" value="AMINOGLYCOSIDE PHOSPHOTRANSFERASE DOMAIN-CONTAINING PROTEIN-RELATED"/>
    <property type="match status" value="1"/>
</dbReference>
<evidence type="ECO:0000256" key="4">
    <source>
        <dbReference type="ARBA" id="ARBA00022679"/>
    </source>
</evidence>
<dbReference type="SUPFAM" id="SSF56112">
    <property type="entry name" value="Protein kinase-like (PK-like)"/>
    <property type="match status" value="1"/>
</dbReference>
<dbReference type="AlphaFoldDB" id="A0A9D4IVI2"/>
<keyword evidence="5" id="KW-0418">Kinase</keyword>
<evidence type="ECO:0000256" key="5">
    <source>
        <dbReference type="ARBA" id="ARBA00022777"/>
    </source>
</evidence>
<dbReference type="InterPro" id="IPR011009">
    <property type="entry name" value="Kinase-like_dom_sf"/>
</dbReference>
<keyword evidence="3" id="KW-0963">Cytoplasm</keyword>
<reference evidence="11" key="1">
    <citation type="journal article" date="2019" name="bioRxiv">
        <title>The Genome of the Zebra Mussel, Dreissena polymorpha: A Resource for Invasive Species Research.</title>
        <authorList>
            <person name="McCartney M.A."/>
            <person name="Auch B."/>
            <person name="Kono T."/>
            <person name="Mallez S."/>
            <person name="Zhang Y."/>
            <person name="Obille A."/>
            <person name="Becker A."/>
            <person name="Abrahante J.E."/>
            <person name="Garbe J."/>
            <person name="Badalamenti J.P."/>
            <person name="Herman A."/>
            <person name="Mangelson H."/>
            <person name="Liachko I."/>
            <person name="Sullivan S."/>
            <person name="Sone E.D."/>
            <person name="Koren S."/>
            <person name="Silverstein K.A.T."/>
            <person name="Beckman K.B."/>
            <person name="Gohl D.M."/>
        </authorList>
    </citation>
    <scope>NUCLEOTIDE SEQUENCE</scope>
    <source>
        <strain evidence="11">Duluth1</strain>
        <tissue evidence="11">Whole animal</tissue>
    </source>
</reference>
<reference evidence="11" key="2">
    <citation type="submission" date="2020-11" db="EMBL/GenBank/DDBJ databases">
        <authorList>
            <person name="McCartney M.A."/>
            <person name="Auch B."/>
            <person name="Kono T."/>
            <person name="Mallez S."/>
            <person name="Becker A."/>
            <person name="Gohl D.M."/>
            <person name="Silverstein K.A.T."/>
            <person name="Koren S."/>
            <person name="Bechman K.B."/>
            <person name="Herman A."/>
            <person name="Abrahante J.E."/>
            <person name="Garbe J."/>
        </authorList>
    </citation>
    <scope>NUCLEOTIDE SEQUENCE</scope>
    <source>
        <strain evidence="11">Duluth1</strain>
        <tissue evidence="11">Whole animal</tissue>
    </source>
</reference>
<evidence type="ECO:0000259" key="10">
    <source>
        <dbReference type="Pfam" id="PF01636"/>
    </source>
</evidence>
<gene>
    <name evidence="11" type="ORF">DPMN_163812</name>
</gene>
<comment type="function">
    <text evidence="7">Catalyzes the GTP-dependent phosphorylation of 5-hydroxy-L-lysine.</text>
</comment>
<feature type="domain" description="Aminoglycoside phosphotransferase" evidence="10">
    <location>
        <begin position="49"/>
        <end position="278"/>
    </location>
</feature>